<keyword evidence="1" id="KW-0249">Electron transport</keyword>
<comment type="similarity">
    <text evidence="1">Belongs to the glutaredoxin family.</text>
</comment>
<evidence type="ECO:0000313" key="3">
    <source>
        <dbReference type="Proteomes" id="UP000095009"/>
    </source>
</evidence>
<dbReference type="Pfam" id="PF05768">
    <property type="entry name" value="Glrx-like"/>
    <property type="match status" value="1"/>
</dbReference>
<evidence type="ECO:0000256" key="1">
    <source>
        <dbReference type="RuleBase" id="RU363082"/>
    </source>
</evidence>
<dbReference type="EMBL" id="KV454414">
    <property type="protein sequence ID" value="ODQ63694.1"/>
    <property type="molecule type" value="Genomic_DNA"/>
</dbReference>
<reference evidence="2 3" key="1">
    <citation type="journal article" date="2016" name="Proc. Natl. Acad. Sci. U.S.A.">
        <title>Comparative genomics of biotechnologically important yeasts.</title>
        <authorList>
            <person name="Riley R."/>
            <person name="Haridas S."/>
            <person name="Wolfe K.H."/>
            <person name="Lopes M.R."/>
            <person name="Hittinger C.T."/>
            <person name="Goeker M."/>
            <person name="Salamov A.A."/>
            <person name="Wisecaver J.H."/>
            <person name="Long T.M."/>
            <person name="Calvey C.H."/>
            <person name="Aerts A.L."/>
            <person name="Barry K.W."/>
            <person name="Choi C."/>
            <person name="Clum A."/>
            <person name="Coughlan A.Y."/>
            <person name="Deshpande S."/>
            <person name="Douglass A.P."/>
            <person name="Hanson S.J."/>
            <person name="Klenk H.-P."/>
            <person name="LaButti K.M."/>
            <person name="Lapidus A."/>
            <person name="Lindquist E.A."/>
            <person name="Lipzen A.M."/>
            <person name="Meier-Kolthoff J.P."/>
            <person name="Ohm R.A."/>
            <person name="Otillar R.P."/>
            <person name="Pangilinan J.L."/>
            <person name="Peng Y."/>
            <person name="Rokas A."/>
            <person name="Rosa C.A."/>
            <person name="Scheuner C."/>
            <person name="Sibirny A.A."/>
            <person name="Slot J.C."/>
            <person name="Stielow J.B."/>
            <person name="Sun H."/>
            <person name="Kurtzman C.P."/>
            <person name="Blackwell M."/>
            <person name="Grigoriev I.V."/>
            <person name="Jeffries T.W."/>
        </authorList>
    </citation>
    <scope>NUCLEOTIDE SEQUENCE [LARGE SCALE GENOMIC DNA]</scope>
    <source>
        <strain evidence="2 3">DSM 6958</strain>
    </source>
</reference>
<name>A0A1E3PER0_9ASCO</name>
<dbReference type="InterPro" id="IPR008554">
    <property type="entry name" value="Glutaredoxin-like"/>
</dbReference>
<accession>A0A1E3PER0</accession>
<keyword evidence="3" id="KW-1185">Reference proteome</keyword>
<dbReference type="InterPro" id="IPR052565">
    <property type="entry name" value="Glutaredoxin-like_YDR286C"/>
</dbReference>
<dbReference type="PANTHER" id="PTHR33558:SF1">
    <property type="entry name" value="GLUTAREDOXIN-LIKE PROTEIN C5ORF63 HOMOLOG"/>
    <property type="match status" value="1"/>
</dbReference>
<evidence type="ECO:0000313" key="2">
    <source>
        <dbReference type="EMBL" id="ODQ63694.1"/>
    </source>
</evidence>
<dbReference type="OrthoDB" id="429967at2759"/>
<dbReference type="InterPro" id="IPR036249">
    <property type="entry name" value="Thioredoxin-like_sf"/>
</dbReference>
<dbReference type="Gene3D" id="3.40.30.10">
    <property type="entry name" value="Glutaredoxin"/>
    <property type="match status" value="1"/>
</dbReference>
<dbReference type="AlphaFoldDB" id="A0A1E3PER0"/>
<dbReference type="SUPFAM" id="SSF52833">
    <property type="entry name" value="Thioredoxin-like"/>
    <property type="match status" value="1"/>
</dbReference>
<dbReference type="Proteomes" id="UP000095009">
    <property type="component" value="Unassembled WGS sequence"/>
</dbReference>
<sequence length="96" mass="11399">MRLSFACFSPANITLFVRPNCKLCTDAKDVLRTSWDKTKFDYTEVDITRKEHQKWFDIYAFDTPVVHIFPNASTQKPIKLMHRIKEHQILDIINKE</sequence>
<gene>
    <name evidence="2" type="ORF">NADFUDRAFT_53349</name>
</gene>
<keyword evidence="1" id="KW-0813">Transport</keyword>
<proteinExistence type="inferred from homology"/>
<dbReference type="PANTHER" id="PTHR33558">
    <property type="entry name" value="GLUTAREDOXIN-LIKE PROTEIN C5ORF63 HOMOLOG"/>
    <property type="match status" value="1"/>
</dbReference>
<protein>
    <recommendedName>
        <fullName evidence="1">Glutaredoxin-like protein</fullName>
    </recommendedName>
</protein>
<organism evidence="2 3">
    <name type="scientific">Nadsonia fulvescens var. elongata DSM 6958</name>
    <dbReference type="NCBI Taxonomy" id="857566"/>
    <lineage>
        <taxon>Eukaryota</taxon>
        <taxon>Fungi</taxon>
        <taxon>Dikarya</taxon>
        <taxon>Ascomycota</taxon>
        <taxon>Saccharomycotina</taxon>
        <taxon>Dipodascomycetes</taxon>
        <taxon>Dipodascales</taxon>
        <taxon>Dipodascales incertae sedis</taxon>
        <taxon>Nadsonia</taxon>
    </lineage>
</organism>